<evidence type="ECO:0000313" key="2">
    <source>
        <dbReference type="Proteomes" id="UP001590950"/>
    </source>
</evidence>
<sequence>MLGIHARLTNGHLSIASSYCGEQISYIISNRGQSLGSSTRTVVRNITRWLPNTNDNVALMALKAGMEGLIIQGLSMQSWMLGALFTEQLNNGPVYAMVGITWALTLTLPN</sequence>
<reference evidence="1 2" key="1">
    <citation type="submission" date="2024-09" db="EMBL/GenBank/DDBJ databases">
        <title>Rethinking Asexuality: The Enigmatic Case of Functional Sexual Genes in Lepraria (Stereocaulaceae).</title>
        <authorList>
            <person name="Doellman M."/>
            <person name="Sun Y."/>
            <person name="Barcenas-Pena A."/>
            <person name="Lumbsch H.T."/>
            <person name="Grewe F."/>
        </authorList>
    </citation>
    <scope>NUCLEOTIDE SEQUENCE [LARGE SCALE GENOMIC DNA]</scope>
    <source>
        <strain evidence="1 2">Mercado 3170</strain>
    </source>
</reference>
<name>A0ABR4A6G2_9LECA</name>
<gene>
    <name evidence="1" type="ORF">N7G274_005994</name>
</gene>
<accession>A0ABR4A6G2</accession>
<evidence type="ECO:0000313" key="1">
    <source>
        <dbReference type="EMBL" id="KAL2041050.1"/>
    </source>
</evidence>
<protein>
    <recommendedName>
        <fullName evidence="3">ABC transmembrane type-1 domain-containing protein</fullName>
    </recommendedName>
</protein>
<organism evidence="1 2">
    <name type="scientific">Stereocaulon virgatum</name>
    <dbReference type="NCBI Taxonomy" id="373712"/>
    <lineage>
        <taxon>Eukaryota</taxon>
        <taxon>Fungi</taxon>
        <taxon>Dikarya</taxon>
        <taxon>Ascomycota</taxon>
        <taxon>Pezizomycotina</taxon>
        <taxon>Lecanoromycetes</taxon>
        <taxon>OSLEUM clade</taxon>
        <taxon>Lecanoromycetidae</taxon>
        <taxon>Lecanorales</taxon>
        <taxon>Lecanorineae</taxon>
        <taxon>Stereocaulaceae</taxon>
        <taxon>Stereocaulon</taxon>
    </lineage>
</organism>
<comment type="caution">
    <text evidence="1">The sequence shown here is derived from an EMBL/GenBank/DDBJ whole genome shotgun (WGS) entry which is preliminary data.</text>
</comment>
<proteinExistence type="predicted"/>
<dbReference type="EMBL" id="JBEFKJ010000018">
    <property type="protein sequence ID" value="KAL2041050.1"/>
    <property type="molecule type" value="Genomic_DNA"/>
</dbReference>
<dbReference type="Proteomes" id="UP001590950">
    <property type="component" value="Unassembled WGS sequence"/>
</dbReference>
<evidence type="ECO:0008006" key="3">
    <source>
        <dbReference type="Google" id="ProtNLM"/>
    </source>
</evidence>
<keyword evidence="2" id="KW-1185">Reference proteome</keyword>